<organism evidence="1">
    <name type="scientific">viral metagenome</name>
    <dbReference type="NCBI Taxonomy" id="1070528"/>
    <lineage>
        <taxon>unclassified sequences</taxon>
        <taxon>metagenomes</taxon>
        <taxon>organismal metagenomes</taxon>
    </lineage>
</organism>
<sequence>MPTIATPSNRYNRANNLSTMFDTTLLPYNKSYNNCNNSLCFTWSKNFIYKPHSGYGRLVGTTACASRAQKRRL</sequence>
<reference evidence="1" key="1">
    <citation type="journal article" date="2020" name="Nature">
        <title>Giant virus diversity and host interactions through global metagenomics.</title>
        <authorList>
            <person name="Schulz F."/>
            <person name="Roux S."/>
            <person name="Paez-Espino D."/>
            <person name="Jungbluth S."/>
            <person name="Walsh D.A."/>
            <person name="Denef V.J."/>
            <person name="McMahon K.D."/>
            <person name="Konstantinidis K.T."/>
            <person name="Eloe-Fadrosh E.A."/>
            <person name="Kyrpides N.C."/>
            <person name="Woyke T."/>
        </authorList>
    </citation>
    <scope>NUCLEOTIDE SEQUENCE</scope>
    <source>
        <strain evidence="1">GVMAG-M-3300023179-71</strain>
    </source>
</reference>
<accession>A0A6C0H4R2</accession>
<dbReference type="AlphaFoldDB" id="A0A6C0H4R2"/>
<name>A0A6C0H4R2_9ZZZZ</name>
<dbReference type="EMBL" id="MN739879">
    <property type="protein sequence ID" value="QHT75541.1"/>
    <property type="molecule type" value="Genomic_DNA"/>
</dbReference>
<proteinExistence type="predicted"/>
<protein>
    <submittedName>
        <fullName evidence="1">Uncharacterized protein</fullName>
    </submittedName>
</protein>
<evidence type="ECO:0000313" key="1">
    <source>
        <dbReference type="EMBL" id="QHT75541.1"/>
    </source>
</evidence>